<dbReference type="InterPro" id="IPR005142">
    <property type="entry name" value="eRF1_3"/>
</dbReference>
<dbReference type="NCBIfam" id="TIGR00111">
    <property type="entry name" value="pelota"/>
    <property type="match status" value="1"/>
</dbReference>
<dbReference type="GO" id="GO:0070651">
    <property type="term" value="P:nonfunctional rRNA decay"/>
    <property type="evidence" value="ECO:0007669"/>
    <property type="project" value="TreeGrafter"/>
</dbReference>
<reference evidence="13" key="1">
    <citation type="submission" date="2016-05" db="EMBL/GenBank/DDBJ databases">
        <title>Comparative genomics of biotechnologically important yeasts.</title>
        <authorList>
            <consortium name="DOE Joint Genome Institute"/>
            <person name="Riley R."/>
            <person name="Haridas S."/>
            <person name="Wolfe K.H."/>
            <person name="Lopes M.R."/>
            <person name="Hittinger C.T."/>
            <person name="Goker M."/>
            <person name="Salamov A."/>
            <person name="Wisecaver J."/>
            <person name="Long T.M."/>
            <person name="Aerts A.L."/>
            <person name="Barry K."/>
            <person name="Choi C."/>
            <person name="Clum A."/>
            <person name="Coughlan A.Y."/>
            <person name="Deshpande S."/>
            <person name="Douglass A.P."/>
            <person name="Hanson S.J."/>
            <person name="Klenk H.-P."/>
            <person name="Labutti K."/>
            <person name="Lapidus A."/>
            <person name="Lindquist E."/>
            <person name="Lipzen A."/>
            <person name="Meier-Kolthoff J.P."/>
            <person name="Ohm R.A."/>
            <person name="Otillar R.P."/>
            <person name="Pangilinan J."/>
            <person name="Peng Y."/>
            <person name="Rokas A."/>
            <person name="Rosa C.A."/>
            <person name="Scheuner C."/>
            <person name="Sibirny A.A."/>
            <person name="Slot J.C."/>
            <person name="Stielow J.B."/>
            <person name="Sun H."/>
            <person name="Kurtzman C.P."/>
            <person name="Blackwell M."/>
            <person name="Grigoriev I.V."/>
            <person name="Jeffries T.W."/>
        </authorList>
    </citation>
    <scope>NUCLEOTIDE SEQUENCE [LARGE SCALE GENOMIC DNA]</scope>
    <source>
        <strain evidence="13">NRRL Y-12698</strain>
    </source>
</reference>
<keyword evidence="4 10" id="KW-0963">Cytoplasm</keyword>
<dbReference type="GeneID" id="30147595"/>
<dbReference type="GO" id="GO:0070966">
    <property type="term" value="P:nuclear-transcribed mRNA catabolic process, no-go decay"/>
    <property type="evidence" value="ECO:0007669"/>
    <property type="project" value="InterPro"/>
</dbReference>
<dbReference type="GO" id="GO:0006412">
    <property type="term" value="P:translation"/>
    <property type="evidence" value="ECO:0007669"/>
    <property type="project" value="UniProtKB-ARBA"/>
</dbReference>
<comment type="similarity">
    <text evidence="3 10">Belongs to the eukaryotic release factor 1 family. Pelota subfamily.</text>
</comment>
<dbReference type="FunFam" id="2.30.30.870:FF:000001">
    <property type="entry name" value="Protein pelota homolog"/>
    <property type="match status" value="1"/>
</dbReference>
<dbReference type="Pfam" id="PF26356">
    <property type="entry name" value="Pelota_N"/>
    <property type="match status" value="1"/>
</dbReference>
<dbReference type="PANTHER" id="PTHR10853">
    <property type="entry name" value="PELOTA"/>
    <property type="match status" value="1"/>
</dbReference>
<evidence type="ECO:0000256" key="3">
    <source>
        <dbReference type="ARBA" id="ARBA00009504"/>
    </source>
</evidence>
<dbReference type="GO" id="GO:0051301">
    <property type="term" value="P:cell division"/>
    <property type="evidence" value="ECO:0007669"/>
    <property type="project" value="UniProtKB-KW"/>
</dbReference>
<evidence type="ECO:0000256" key="7">
    <source>
        <dbReference type="ARBA" id="ARBA00022776"/>
    </source>
</evidence>
<dbReference type="OrthoDB" id="10249111at2759"/>
<evidence type="ECO:0000313" key="12">
    <source>
        <dbReference type="EMBL" id="ODQ77746.1"/>
    </source>
</evidence>
<feature type="domain" description="eRF1/Pelota-like N-terminal" evidence="11">
    <location>
        <begin position="1"/>
        <end position="130"/>
    </location>
</feature>
<evidence type="ECO:0000259" key="11">
    <source>
        <dbReference type="SMART" id="SM01194"/>
    </source>
</evidence>
<dbReference type="GO" id="GO:1990533">
    <property type="term" value="C:Dom34-Hbs1 complex"/>
    <property type="evidence" value="ECO:0007669"/>
    <property type="project" value="UniProtKB-ARBA"/>
</dbReference>
<dbReference type="Gene3D" id="3.30.1330.30">
    <property type="match status" value="1"/>
</dbReference>
<organism evidence="12 13">
    <name type="scientific">Babjeviella inositovora NRRL Y-12698</name>
    <dbReference type="NCBI Taxonomy" id="984486"/>
    <lineage>
        <taxon>Eukaryota</taxon>
        <taxon>Fungi</taxon>
        <taxon>Dikarya</taxon>
        <taxon>Ascomycota</taxon>
        <taxon>Saccharomycotina</taxon>
        <taxon>Pichiomycetes</taxon>
        <taxon>Serinales incertae sedis</taxon>
        <taxon>Babjeviella</taxon>
    </lineage>
</organism>
<dbReference type="SMART" id="SM01194">
    <property type="entry name" value="eRF1_1"/>
    <property type="match status" value="1"/>
</dbReference>
<evidence type="ECO:0000256" key="2">
    <source>
        <dbReference type="ARBA" id="ARBA00004496"/>
    </source>
</evidence>
<dbReference type="AlphaFoldDB" id="A0A1E3QJ64"/>
<dbReference type="InterPro" id="IPR005141">
    <property type="entry name" value="eRF1_2"/>
</dbReference>
<dbReference type="GO" id="GO:0005737">
    <property type="term" value="C:cytoplasm"/>
    <property type="evidence" value="ECO:0007669"/>
    <property type="project" value="UniProtKB-SubCell"/>
</dbReference>
<keyword evidence="13" id="KW-1185">Reference proteome</keyword>
<evidence type="ECO:0000256" key="9">
    <source>
        <dbReference type="ARBA" id="ARBA00023306"/>
    </source>
</evidence>
<dbReference type="InterPro" id="IPR005140">
    <property type="entry name" value="eRF1_Pelota-like_N"/>
</dbReference>
<dbReference type="InterPro" id="IPR058547">
    <property type="entry name" value="Pelota_N"/>
</dbReference>
<name>A0A1E3QJ64_9ASCO</name>
<gene>
    <name evidence="12" type="ORF">BABINDRAFT_163148</name>
</gene>
<protein>
    <recommendedName>
        <fullName evidence="10">Protein DOM34 homolog</fullName>
    </recommendedName>
</protein>
<keyword evidence="8" id="KW-0469">Meiosis</keyword>
<dbReference type="FunFam" id="3.30.420.60:FF:000004">
    <property type="entry name" value="Protein DOM34 homolog"/>
    <property type="match status" value="1"/>
</dbReference>
<dbReference type="Pfam" id="PF03464">
    <property type="entry name" value="eRF1_2"/>
    <property type="match status" value="1"/>
</dbReference>
<comment type="subcellular location">
    <subcellularLocation>
        <location evidence="2 10">Cytoplasm</location>
    </subcellularLocation>
</comment>
<evidence type="ECO:0000256" key="6">
    <source>
        <dbReference type="ARBA" id="ARBA00022723"/>
    </source>
</evidence>
<keyword evidence="7" id="KW-0498">Mitosis</keyword>
<evidence type="ECO:0000256" key="4">
    <source>
        <dbReference type="ARBA" id="ARBA00022490"/>
    </source>
</evidence>
<dbReference type="EMBL" id="KV454438">
    <property type="protein sequence ID" value="ODQ77746.1"/>
    <property type="molecule type" value="Genomic_DNA"/>
</dbReference>
<evidence type="ECO:0000256" key="8">
    <source>
        <dbReference type="ARBA" id="ARBA00023254"/>
    </source>
</evidence>
<dbReference type="InterPro" id="IPR042226">
    <property type="entry name" value="eFR1_2_sf"/>
</dbReference>
<dbReference type="SUPFAM" id="SSF55315">
    <property type="entry name" value="L30e-like"/>
    <property type="match status" value="1"/>
</dbReference>
<evidence type="ECO:0000256" key="10">
    <source>
        <dbReference type="RuleBase" id="RU362019"/>
    </source>
</evidence>
<dbReference type="Proteomes" id="UP000094336">
    <property type="component" value="Unassembled WGS sequence"/>
</dbReference>
<accession>A0A1E3QJ64</accession>
<evidence type="ECO:0000256" key="1">
    <source>
        <dbReference type="ARBA" id="ARBA00001968"/>
    </source>
</evidence>
<dbReference type="FunFam" id="3.30.1330.30:FF:000008">
    <property type="entry name" value="Protein pelota homolog"/>
    <property type="match status" value="1"/>
</dbReference>
<keyword evidence="6 10" id="KW-0479">Metal-binding</keyword>
<evidence type="ECO:0000313" key="13">
    <source>
        <dbReference type="Proteomes" id="UP000094336"/>
    </source>
</evidence>
<dbReference type="GO" id="GO:0071025">
    <property type="term" value="P:RNA surveillance"/>
    <property type="evidence" value="ECO:0007669"/>
    <property type="project" value="InterPro"/>
</dbReference>
<dbReference type="STRING" id="984486.A0A1E3QJ64"/>
<dbReference type="PANTHER" id="PTHR10853:SF0">
    <property type="entry name" value="PROTEIN PELOTA HOMOLOG"/>
    <property type="match status" value="1"/>
</dbReference>
<dbReference type="GO" id="GO:0051321">
    <property type="term" value="P:meiotic cell cycle"/>
    <property type="evidence" value="ECO:0007669"/>
    <property type="project" value="UniProtKB-KW"/>
</dbReference>
<comment type="cofactor">
    <cofactor evidence="1 10">
        <name>a divalent metal cation</name>
        <dbReference type="ChEBI" id="CHEBI:60240"/>
    </cofactor>
</comment>
<dbReference type="InterPro" id="IPR038069">
    <property type="entry name" value="Pelota/DOM34_N"/>
</dbReference>
<dbReference type="GO" id="GO:0070481">
    <property type="term" value="P:nuclear-transcribed mRNA catabolic process, non-stop decay"/>
    <property type="evidence" value="ECO:0007669"/>
    <property type="project" value="InterPro"/>
</dbReference>
<dbReference type="InterPro" id="IPR029064">
    <property type="entry name" value="Ribosomal_eL30-like_sf"/>
</dbReference>
<proteinExistence type="inferred from homology"/>
<dbReference type="GO" id="GO:0046872">
    <property type="term" value="F:metal ion binding"/>
    <property type="evidence" value="ECO:0007669"/>
    <property type="project" value="UniProtKB-KW"/>
</dbReference>
<dbReference type="SUPFAM" id="SSF53137">
    <property type="entry name" value="Translational machinery components"/>
    <property type="match status" value="1"/>
</dbReference>
<dbReference type="Pfam" id="PF03465">
    <property type="entry name" value="eRF1_3"/>
    <property type="match status" value="1"/>
</dbReference>
<dbReference type="GO" id="GO:0032790">
    <property type="term" value="P:ribosome disassembly"/>
    <property type="evidence" value="ECO:0007669"/>
    <property type="project" value="TreeGrafter"/>
</dbReference>
<keyword evidence="9" id="KW-0131">Cell cycle</keyword>
<comment type="function">
    <text evidence="10">Component of the Dom34-Hbs1 complex, a complex that recognizes stalled ribosomes and triggers the No-Go Decay (NGD) pathway (PubMed:20890290). In the Dom34-Hbs1 complex, dom34 recognizes ribosomes stalled at the 3' end of an mRNA and engages stalled ribosomes by destabilizing mRNA in the mRNA channel. Following ribosome-binding, the Dom34-Hbs1 complex promotes the disassembly of stalled ribosomes, followed by degradation of damaged mRNAs as part of the NGD pathway.</text>
</comment>
<dbReference type="Gene3D" id="3.30.420.60">
    <property type="entry name" value="eRF1 domain 2"/>
    <property type="match status" value="1"/>
</dbReference>
<keyword evidence="5" id="KW-0132">Cell division</keyword>
<dbReference type="SUPFAM" id="SSF159065">
    <property type="entry name" value="Dom34/Pelota N-terminal domain-like"/>
    <property type="match status" value="1"/>
</dbReference>
<sequence length="376" mass="41938">MKLVKQNFEKDASGIVVLVPQDKEDLWALYNLIQKADEIELTTVRNVKKSKDGKSGKTERKVVKLRIAIETVDFASLDESMRIRGQTVTPNDDVPLNSYHTAQIEYNHPFTLWKPDWDQVAYDIIAKACQIGAKAELGAVVLQEGVAHLCLITESMTVLVYKHEKAIPKKRRGDSSAHDKAMDRFLTVTAETMARHFDLQKLKAVLVASPGFVAQSLYDKFFELAVKQNDKAAMAAKLKFVIAHCSTGYLQGLEEALKSPEVQKQLSDTKSARAVMVLDEFFDVLNQDNGKAWYGDKECAKAVEMGAVKTLLITDTLFRSDDIPKRKHYIALTEAVKVGGGEVFLFSSLHDSGEQLDQLTGIACLLNYPVPDLDEE</sequence>
<dbReference type="InterPro" id="IPR004405">
    <property type="entry name" value="TF_pelota"/>
</dbReference>
<dbReference type="RefSeq" id="XP_018983074.1">
    <property type="nucleotide sequence ID" value="XM_019129742.1"/>
</dbReference>
<evidence type="ECO:0000256" key="5">
    <source>
        <dbReference type="ARBA" id="ARBA00022618"/>
    </source>
</evidence>
<dbReference type="Gene3D" id="2.30.30.870">
    <property type="entry name" value="Pelota, domain A"/>
    <property type="match status" value="1"/>
</dbReference>